<protein>
    <submittedName>
        <fullName evidence="2">Uncharacterized protein</fullName>
    </submittedName>
</protein>
<dbReference type="Pfam" id="PF10504">
    <property type="entry name" value="DUF2452"/>
    <property type="match status" value="1"/>
</dbReference>
<dbReference type="Proteomes" id="UP000887565">
    <property type="component" value="Unplaced"/>
</dbReference>
<proteinExistence type="predicted"/>
<dbReference type="InterPro" id="IPR019534">
    <property type="entry name" value="DUF2452"/>
</dbReference>
<accession>A0A915KMW3</accession>
<evidence type="ECO:0000313" key="1">
    <source>
        <dbReference type="Proteomes" id="UP000887565"/>
    </source>
</evidence>
<dbReference type="AlphaFoldDB" id="A0A915KMW3"/>
<evidence type="ECO:0000313" key="2">
    <source>
        <dbReference type="WBParaSite" id="nRc.2.0.1.t39379-RA"/>
    </source>
</evidence>
<name>A0A915KMW3_ROMCU</name>
<dbReference type="PANTHER" id="PTHR14553">
    <property type="entry name" value="UNCHARACTERIZED PROTEIN C1ORF50"/>
    <property type="match status" value="1"/>
</dbReference>
<dbReference type="OMA" id="WTRIDEN"/>
<keyword evidence="1" id="KW-1185">Reference proteome</keyword>
<organism evidence="1 2">
    <name type="scientific">Romanomermis culicivorax</name>
    <name type="common">Nematode worm</name>
    <dbReference type="NCBI Taxonomy" id="13658"/>
    <lineage>
        <taxon>Eukaryota</taxon>
        <taxon>Metazoa</taxon>
        <taxon>Ecdysozoa</taxon>
        <taxon>Nematoda</taxon>
        <taxon>Enoplea</taxon>
        <taxon>Dorylaimia</taxon>
        <taxon>Mermithida</taxon>
        <taxon>Mermithoidea</taxon>
        <taxon>Mermithidae</taxon>
        <taxon>Romanomermis</taxon>
    </lineage>
</organism>
<sequence>ESGQRSENIVVLANRSKEKDFEVKLVNRKNATRIALPDDLVQLAEHIKRADEMCRHSTLNKLTVIADQIRYLQHQAADVIKRANRDLYLNSIKCNFVKQPGQIYHLYEHGKTDESLFSRIAPEEWGPSCPYKYIDSFKFEPDMSWTRIDENLHKKEEDLAMVEKILDSKGYCRFLTNS</sequence>
<dbReference type="WBParaSite" id="nRc.2.0.1.t39379-RA">
    <property type="protein sequence ID" value="nRc.2.0.1.t39379-RA"/>
    <property type="gene ID" value="nRc.2.0.1.g39379"/>
</dbReference>
<dbReference type="PANTHER" id="PTHR14553:SF1">
    <property type="entry name" value="SIMILAR TO CHROMOSOME 1 OPEN READING FRAME 50"/>
    <property type="match status" value="1"/>
</dbReference>
<reference evidence="2" key="1">
    <citation type="submission" date="2022-11" db="UniProtKB">
        <authorList>
            <consortium name="WormBaseParasite"/>
        </authorList>
    </citation>
    <scope>IDENTIFICATION</scope>
</reference>